<feature type="transmembrane region" description="Helical" evidence="7">
    <location>
        <begin position="482"/>
        <end position="505"/>
    </location>
</feature>
<feature type="coiled-coil region" evidence="6">
    <location>
        <begin position="349"/>
        <end position="408"/>
    </location>
</feature>
<dbReference type="KEGG" id="pxv:FXF36_13750"/>
<comment type="subcellular location">
    <subcellularLocation>
        <location evidence="1">Cell membrane</location>
        <topology evidence="1">Multi-pass membrane protein</topology>
    </subcellularLocation>
</comment>
<dbReference type="EMBL" id="CP043028">
    <property type="protein sequence ID" value="QFJ55873.1"/>
    <property type="molecule type" value="Genomic_DNA"/>
</dbReference>
<feature type="transmembrane region" description="Helical" evidence="7">
    <location>
        <begin position="885"/>
        <end position="906"/>
    </location>
</feature>
<keyword evidence="3 7" id="KW-0812">Transmembrane</keyword>
<evidence type="ECO:0000256" key="6">
    <source>
        <dbReference type="SAM" id="Coils"/>
    </source>
</evidence>
<dbReference type="RefSeq" id="WP_151625046.1">
    <property type="nucleotide sequence ID" value="NZ_CP043028.1"/>
</dbReference>
<evidence type="ECO:0000256" key="7">
    <source>
        <dbReference type="SAM" id="Phobius"/>
    </source>
</evidence>
<feature type="transmembrane region" description="Helical" evidence="7">
    <location>
        <begin position="430"/>
        <end position="452"/>
    </location>
</feature>
<evidence type="ECO:0000256" key="2">
    <source>
        <dbReference type="ARBA" id="ARBA00022475"/>
    </source>
</evidence>
<gene>
    <name evidence="9" type="ORF">FXF36_13750</name>
</gene>
<dbReference type="PANTHER" id="PTHR30287:SF1">
    <property type="entry name" value="INNER MEMBRANE PROTEIN"/>
    <property type="match status" value="1"/>
</dbReference>
<evidence type="ECO:0000256" key="4">
    <source>
        <dbReference type="ARBA" id="ARBA00022989"/>
    </source>
</evidence>
<reference evidence="10" key="1">
    <citation type="submission" date="2019-08" db="EMBL/GenBank/DDBJ databases">
        <title>Complete Genome Sequence of the Polysaccharide-Degrading Rumen Bacterium Pseudobutyrivibrio xylanivorans MA3014.</title>
        <authorList>
            <person name="Palevich N."/>
            <person name="Maclean P.H."/>
            <person name="Kelly W.J."/>
            <person name="Leahy S.C."/>
            <person name="Rakonjac J."/>
            <person name="Attwood G.T."/>
        </authorList>
    </citation>
    <scope>NUCLEOTIDE SEQUENCE [LARGE SCALE GENOMIC DNA]</scope>
    <source>
        <strain evidence="10">MA3014</strain>
    </source>
</reference>
<feature type="transmembrane region" description="Helical" evidence="7">
    <location>
        <begin position="926"/>
        <end position="944"/>
    </location>
</feature>
<dbReference type="OrthoDB" id="5137249at2"/>
<proteinExistence type="predicted"/>
<dbReference type="PANTHER" id="PTHR30287">
    <property type="entry name" value="MEMBRANE COMPONENT OF PREDICTED ABC SUPERFAMILY METABOLITE UPTAKE TRANSPORTER"/>
    <property type="match status" value="1"/>
</dbReference>
<keyword evidence="5 7" id="KW-0472">Membrane</keyword>
<dbReference type="Proteomes" id="UP000327030">
    <property type="component" value="Chromosome 1"/>
</dbReference>
<accession>A0A5P6VTB9</accession>
<keyword evidence="4 7" id="KW-1133">Transmembrane helix</keyword>
<dbReference type="GO" id="GO:0005886">
    <property type="term" value="C:plasma membrane"/>
    <property type="evidence" value="ECO:0007669"/>
    <property type="project" value="UniProtKB-SubCell"/>
</dbReference>
<evidence type="ECO:0000256" key="3">
    <source>
        <dbReference type="ARBA" id="ARBA00022692"/>
    </source>
</evidence>
<name>A0A5P6VTB9_PSEXY</name>
<evidence type="ECO:0000259" key="8">
    <source>
        <dbReference type="Pfam" id="PF02687"/>
    </source>
</evidence>
<feature type="transmembrane region" description="Helical" evidence="7">
    <location>
        <begin position="603"/>
        <end position="624"/>
    </location>
</feature>
<feature type="transmembrane region" description="Helical" evidence="7">
    <location>
        <begin position="525"/>
        <end position="548"/>
    </location>
</feature>
<keyword evidence="2" id="KW-1003">Cell membrane</keyword>
<sequence>MLARSTLREIKDSLGRYLALMLIIALGVGFFAGLKVTDPAMRTSMHQYLTENEFYDFRLLSSVGFEQQDIDYLKDNLGARYVEESIAFDIITEVDDTSYVLKAISLPSDINKIVLVDGTLPAKDDECVVDMKLFDSSHIGNTILLSDSNESEDTDKFAYKKYRICGIVKSPLYIQYERGTTTLGTGVLDGFMYVKKGAFDVAYFTDCYVKLDSDPQLYSDEYDQLINDNEDAVQAALDYVANARYQRIVEDATAELDDARKELEDTKAEKGQELSDAKTELDDAKKKLTSAKKSISEYEDMESQLQNGLDEMLANINQMEQAMAIDASLVDQAQYQGLVAAYQENSAKLYTLQSNLKDAKRKYESGKQEYEDGLKEYEDGLQEFNEKIADAEAEIDDAQKEIDDIEEATTYLLDRGSNPGYVCFESDSTIVGAIANVFPVFFFLVAALVCMTTMGRMVEDQRTQIGVLKALGYSNASIMGKFVFYSGSAALVGAIIGFILGTISFPKAIWYAYQMMYNTSDVDYYFSPVMLTISFIVAVICSVGVTVITCRYEMAEMAASLMRPKAPKAGKRIFLEYIPFFWNRLKFLKKVSLRNIFRYKGRLVMMVLGIGGCTALLVAGFGIYDSIADIAVNQYTNISLYDMDITLKNGADGTVPVVEKYGYNEEQYLLYYHTSVDLEAGKHKKNIYLNVYEDDVNLASFIDMHDRKKNTISINELKDNQVIINHGLCDRYGIKLGDRITLSSEDLQPATFVVAGINQNFINNNVYMTRSVYENSFGALPERKNLYLNIEESEDAHEIGAKLMNEKEITVVSSSVDMLDRVENMMASLNIIIYLVIGCAMALAAVVVYNLTNINISERVREIATVKVLGFYKEETRSYVFRENILLAFMGAAVGLGLGKLLHAFVMSEIVVDLITFDVRVTVLSYGLSFILTIVFTFIINMLMGKKLEEISMTESLKAVE</sequence>
<feature type="transmembrane region" description="Helical" evidence="7">
    <location>
        <begin position="14"/>
        <end position="34"/>
    </location>
</feature>
<evidence type="ECO:0000313" key="10">
    <source>
        <dbReference type="Proteomes" id="UP000327030"/>
    </source>
</evidence>
<feature type="domain" description="ABC3 transporter permease C-terminal" evidence="8">
    <location>
        <begin position="436"/>
        <end position="549"/>
    </location>
</feature>
<dbReference type="InterPro" id="IPR003838">
    <property type="entry name" value="ABC3_permease_C"/>
</dbReference>
<feature type="coiled-coil region" evidence="6">
    <location>
        <begin position="242"/>
        <end position="322"/>
    </location>
</feature>
<evidence type="ECO:0000313" key="9">
    <source>
        <dbReference type="EMBL" id="QFJ55873.1"/>
    </source>
</evidence>
<feature type="domain" description="ABC3 transporter permease C-terminal" evidence="8">
    <location>
        <begin position="835"/>
        <end position="947"/>
    </location>
</feature>
<dbReference type="InterPro" id="IPR038766">
    <property type="entry name" value="Membrane_comp_ABC_pdt"/>
</dbReference>
<keyword evidence="6" id="KW-0175">Coiled coil</keyword>
<dbReference type="Pfam" id="PF02687">
    <property type="entry name" value="FtsX"/>
    <property type="match status" value="2"/>
</dbReference>
<feature type="transmembrane region" description="Helical" evidence="7">
    <location>
        <begin position="831"/>
        <end position="851"/>
    </location>
</feature>
<evidence type="ECO:0000256" key="5">
    <source>
        <dbReference type="ARBA" id="ARBA00023136"/>
    </source>
</evidence>
<protein>
    <submittedName>
        <fullName evidence="9">FtsX-like permease family protein</fullName>
    </submittedName>
</protein>
<evidence type="ECO:0000256" key="1">
    <source>
        <dbReference type="ARBA" id="ARBA00004651"/>
    </source>
</evidence>
<dbReference type="AlphaFoldDB" id="A0A5P6VTB9"/>
<organism evidence="9 10">
    <name type="scientific">Pseudobutyrivibrio xylanivorans</name>
    <dbReference type="NCBI Taxonomy" id="185007"/>
    <lineage>
        <taxon>Bacteria</taxon>
        <taxon>Bacillati</taxon>
        <taxon>Bacillota</taxon>
        <taxon>Clostridia</taxon>
        <taxon>Lachnospirales</taxon>
        <taxon>Lachnospiraceae</taxon>
        <taxon>Pseudobutyrivibrio</taxon>
    </lineage>
</organism>